<protein>
    <submittedName>
        <fullName evidence="2">Uncharacterized protein</fullName>
    </submittedName>
</protein>
<evidence type="ECO:0000256" key="1">
    <source>
        <dbReference type="SAM" id="MobiDB-lite"/>
    </source>
</evidence>
<dbReference type="EMBL" id="HBHX01011907">
    <property type="protein sequence ID" value="CAE0105966.1"/>
    <property type="molecule type" value="Transcribed_RNA"/>
</dbReference>
<gene>
    <name evidence="2" type="ORF">HERI1096_LOCUS6624</name>
</gene>
<evidence type="ECO:0000313" key="2">
    <source>
        <dbReference type="EMBL" id="CAE0105966.1"/>
    </source>
</evidence>
<sequence length="110" mass="12037">MHSLCISHQLKSRAIGLATHPHKLFSTYPELFSDPSRLHPVPPHHKPKSPHGTCPSIPSRPQADLLRVNSSPPPLSGGFGRKHVNIHAAVPPIITNRQKSSIGGWSKKLM</sequence>
<organism evidence="2">
    <name type="scientific">Haptolina ericina</name>
    <dbReference type="NCBI Taxonomy" id="156174"/>
    <lineage>
        <taxon>Eukaryota</taxon>
        <taxon>Haptista</taxon>
        <taxon>Haptophyta</taxon>
        <taxon>Prymnesiophyceae</taxon>
        <taxon>Prymnesiales</taxon>
        <taxon>Prymnesiaceae</taxon>
        <taxon>Haptolina</taxon>
    </lineage>
</organism>
<reference evidence="2" key="1">
    <citation type="submission" date="2021-01" db="EMBL/GenBank/DDBJ databases">
        <authorList>
            <person name="Corre E."/>
            <person name="Pelletier E."/>
            <person name="Niang G."/>
            <person name="Scheremetjew M."/>
            <person name="Finn R."/>
            <person name="Kale V."/>
            <person name="Holt S."/>
            <person name="Cochrane G."/>
            <person name="Meng A."/>
            <person name="Brown T."/>
            <person name="Cohen L."/>
        </authorList>
    </citation>
    <scope>NUCLEOTIDE SEQUENCE</scope>
    <source>
        <strain evidence="2">CCMP281</strain>
    </source>
</reference>
<proteinExistence type="predicted"/>
<name>A0A7S3AIN3_9EUKA</name>
<accession>A0A7S3AIN3</accession>
<dbReference type="AlphaFoldDB" id="A0A7S3AIN3"/>
<feature type="region of interest" description="Disordered" evidence="1">
    <location>
        <begin position="35"/>
        <end position="82"/>
    </location>
</feature>